<reference evidence="3 4" key="1">
    <citation type="submission" date="2015-05" db="EMBL/GenBank/DDBJ databases">
        <authorList>
            <person name="Tang B."/>
            <person name="Yu Y."/>
        </authorList>
    </citation>
    <scope>NUCLEOTIDE SEQUENCE [LARGE SCALE GENOMIC DNA]</scope>
    <source>
        <strain evidence="3 4">DSM 7029</strain>
    </source>
</reference>
<evidence type="ECO:0000313" key="3">
    <source>
        <dbReference type="EMBL" id="AKJ28620.1"/>
    </source>
</evidence>
<gene>
    <name evidence="3" type="ORF">AAW51_1929</name>
</gene>
<dbReference type="Pfam" id="PF18914">
    <property type="entry name" value="DUF5666"/>
    <property type="match status" value="1"/>
</dbReference>
<feature type="chain" id="PRO_5002551707" description="DUF5666 domain-containing protein" evidence="1">
    <location>
        <begin position="28"/>
        <end position="410"/>
    </location>
</feature>
<keyword evidence="1" id="KW-0732">Signal</keyword>
<feature type="signal peptide" evidence="1">
    <location>
        <begin position="1"/>
        <end position="27"/>
    </location>
</feature>
<dbReference type="EMBL" id="CP011371">
    <property type="protein sequence ID" value="AKJ28620.1"/>
    <property type="molecule type" value="Genomic_DNA"/>
</dbReference>
<dbReference type="KEGG" id="pbh:AAW51_1929"/>
<name>A0A0G3BPY0_9BURK</name>
<evidence type="ECO:0000256" key="1">
    <source>
        <dbReference type="SAM" id="SignalP"/>
    </source>
</evidence>
<dbReference type="RefSeq" id="WP_047194443.1">
    <property type="nucleotide sequence ID" value="NZ_CP011371.1"/>
</dbReference>
<dbReference type="PATRIC" id="fig|413882.6.peg.2029"/>
<protein>
    <recommendedName>
        <fullName evidence="2">DUF5666 domain-containing protein</fullName>
    </recommendedName>
</protein>
<dbReference type="STRING" id="413882.AAW51_1929"/>
<keyword evidence="4" id="KW-1185">Reference proteome</keyword>
<feature type="domain" description="DUF5666" evidence="2">
    <location>
        <begin position="113"/>
        <end position="182"/>
    </location>
</feature>
<dbReference type="Proteomes" id="UP000035352">
    <property type="component" value="Chromosome"/>
</dbReference>
<dbReference type="PROSITE" id="PS51257">
    <property type="entry name" value="PROKAR_LIPOPROTEIN"/>
    <property type="match status" value="1"/>
</dbReference>
<evidence type="ECO:0000259" key="2">
    <source>
        <dbReference type="Pfam" id="PF18914"/>
    </source>
</evidence>
<accession>A0A0G3BPY0</accession>
<sequence>MTMKMYQRRLSCLAAALLMGLTMVSCGGGGGGVGSGGTGEAMSYSEGTITGFASVIVDGTEYFDDDVRSMVERQPGTLEPVDAQLGQFAQLEFEDDKGRLEARAIRLDAAVVGPVASVSATSFEVMGQTVHSNNDADLGPVTVFAGVSGLSGLEPGDPVEVHGVPRWNSAAGRFDVQATRIERLASAPASLRVAGVVSELRTIGELSFELGGLRVNAAQARRLPGGKSPSEGDRVVVWATQLPVNGRLTATAVRTLVIEVEEGGSARIGGSVTDLDEDEKRFRLGGLTVRYDNAKVTPADVELFEGAYLRAEGVYSRDGSLNATQLHINRKPTGDEPRGVLLKGEITDFTGVDSFKVRRTEVDASGVRRLEECGLRSLGNGLEVEIEGELRDGGRGRGSVVWATRIECTD</sequence>
<organism evidence="3 4">
    <name type="scientific">Caldimonas brevitalea</name>
    <dbReference type="NCBI Taxonomy" id="413882"/>
    <lineage>
        <taxon>Bacteria</taxon>
        <taxon>Pseudomonadati</taxon>
        <taxon>Pseudomonadota</taxon>
        <taxon>Betaproteobacteria</taxon>
        <taxon>Burkholderiales</taxon>
        <taxon>Sphaerotilaceae</taxon>
        <taxon>Caldimonas</taxon>
    </lineage>
</organism>
<dbReference type="AlphaFoldDB" id="A0A0G3BPY0"/>
<proteinExistence type="predicted"/>
<dbReference type="OrthoDB" id="8900756at2"/>
<evidence type="ECO:0000313" key="4">
    <source>
        <dbReference type="Proteomes" id="UP000035352"/>
    </source>
</evidence>
<dbReference type="InterPro" id="IPR043724">
    <property type="entry name" value="DUF5666"/>
</dbReference>